<dbReference type="InterPro" id="IPR050423">
    <property type="entry name" value="UPF0337_stress_rsp"/>
</dbReference>
<feature type="domain" description="CsbD-like" evidence="3">
    <location>
        <begin position="6"/>
        <end position="56"/>
    </location>
</feature>
<evidence type="ECO:0000256" key="1">
    <source>
        <dbReference type="ARBA" id="ARBA00009129"/>
    </source>
</evidence>
<gene>
    <name evidence="4" type="ORF">Mal64_15000</name>
</gene>
<evidence type="ECO:0000256" key="2">
    <source>
        <dbReference type="SAM" id="Phobius"/>
    </source>
</evidence>
<organism evidence="4 5">
    <name type="scientific">Pseudobythopirellula maris</name>
    <dbReference type="NCBI Taxonomy" id="2527991"/>
    <lineage>
        <taxon>Bacteria</taxon>
        <taxon>Pseudomonadati</taxon>
        <taxon>Planctomycetota</taxon>
        <taxon>Planctomycetia</taxon>
        <taxon>Pirellulales</taxon>
        <taxon>Lacipirellulaceae</taxon>
        <taxon>Pseudobythopirellula</taxon>
    </lineage>
</organism>
<dbReference type="AlphaFoldDB" id="A0A5C5ZVV6"/>
<proteinExistence type="inferred from homology"/>
<dbReference type="PANTHER" id="PTHR34977">
    <property type="entry name" value="UPF0337 PROTEIN YJBJ"/>
    <property type="match status" value="1"/>
</dbReference>
<keyword evidence="2" id="KW-1133">Transmembrane helix</keyword>
<dbReference type="EMBL" id="SJPQ01000001">
    <property type="protein sequence ID" value="TWT91101.1"/>
    <property type="molecule type" value="Genomic_DNA"/>
</dbReference>
<reference evidence="4 5" key="1">
    <citation type="submission" date="2019-02" db="EMBL/GenBank/DDBJ databases">
        <title>Deep-cultivation of Planctomycetes and their phenomic and genomic characterization uncovers novel biology.</title>
        <authorList>
            <person name="Wiegand S."/>
            <person name="Jogler M."/>
            <person name="Boedeker C."/>
            <person name="Pinto D."/>
            <person name="Vollmers J."/>
            <person name="Rivas-Marin E."/>
            <person name="Kohn T."/>
            <person name="Peeters S.H."/>
            <person name="Heuer A."/>
            <person name="Rast P."/>
            <person name="Oberbeckmann S."/>
            <person name="Bunk B."/>
            <person name="Jeske O."/>
            <person name="Meyerdierks A."/>
            <person name="Storesund J.E."/>
            <person name="Kallscheuer N."/>
            <person name="Luecker S."/>
            <person name="Lage O.M."/>
            <person name="Pohl T."/>
            <person name="Merkel B.J."/>
            <person name="Hornburger P."/>
            <person name="Mueller R.-W."/>
            <person name="Bruemmer F."/>
            <person name="Labrenz M."/>
            <person name="Spormann A.M."/>
            <person name="Op Den Camp H."/>
            <person name="Overmann J."/>
            <person name="Amann R."/>
            <person name="Jetten M.S.M."/>
            <person name="Mascher T."/>
            <person name="Medema M.H."/>
            <person name="Devos D.P."/>
            <person name="Kaster A.-K."/>
            <person name="Ovreas L."/>
            <person name="Rohde M."/>
            <person name="Galperin M.Y."/>
            <person name="Jogler C."/>
        </authorList>
    </citation>
    <scope>NUCLEOTIDE SEQUENCE [LARGE SCALE GENOMIC DNA]</scope>
    <source>
        <strain evidence="4 5">Mal64</strain>
    </source>
</reference>
<dbReference type="InterPro" id="IPR008462">
    <property type="entry name" value="CsbD"/>
</dbReference>
<dbReference type="Gene3D" id="1.10.1470.10">
    <property type="entry name" value="YjbJ"/>
    <property type="match status" value="1"/>
</dbReference>
<dbReference type="Pfam" id="PF05532">
    <property type="entry name" value="CsbD"/>
    <property type="match status" value="1"/>
</dbReference>
<protein>
    <recommendedName>
        <fullName evidence="3">CsbD-like domain-containing protein</fullName>
    </recommendedName>
</protein>
<dbReference type="InterPro" id="IPR036629">
    <property type="entry name" value="YjbJ_sf"/>
</dbReference>
<name>A0A5C5ZVV6_9BACT</name>
<feature type="transmembrane region" description="Helical" evidence="2">
    <location>
        <begin position="118"/>
        <end position="136"/>
    </location>
</feature>
<sequence length="139" mass="15315">MITEQQIDGGWNELKGKAKQKWGQLNDDELSQFEGQADEFIGLIQRKTGEAYAEVESWFNQTCDDCRPYYEQAVAATQEYAQNAAAAAGDTVDHVRQQVAAGHHEAEELVRRRPTESIAVAFGAGIIAGVVVGLMTRSR</sequence>
<keyword evidence="2" id="KW-0812">Transmembrane</keyword>
<dbReference type="RefSeq" id="WP_197525541.1">
    <property type="nucleotide sequence ID" value="NZ_SJPQ01000001.1"/>
</dbReference>
<keyword evidence="2" id="KW-0472">Membrane</keyword>
<evidence type="ECO:0000313" key="5">
    <source>
        <dbReference type="Proteomes" id="UP000315440"/>
    </source>
</evidence>
<dbReference type="SUPFAM" id="SSF69047">
    <property type="entry name" value="Hypothetical protein YjbJ"/>
    <property type="match status" value="1"/>
</dbReference>
<comment type="caution">
    <text evidence="4">The sequence shown here is derived from an EMBL/GenBank/DDBJ whole genome shotgun (WGS) entry which is preliminary data.</text>
</comment>
<accession>A0A5C5ZVV6</accession>
<dbReference type="PANTHER" id="PTHR34977:SF1">
    <property type="entry name" value="UPF0337 PROTEIN YJBJ"/>
    <property type="match status" value="1"/>
</dbReference>
<keyword evidence="5" id="KW-1185">Reference proteome</keyword>
<dbReference type="Proteomes" id="UP000315440">
    <property type="component" value="Unassembled WGS sequence"/>
</dbReference>
<comment type="similarity">
    <text evidence="1">Belongs to the UPF0337 (CsbD) family.</text>
</comment>
<evidence type="ECO:0000259" key="3">
    <source>
        <dbReference type="Pfam" id="PF05532"/>
    </source>
</evidence>
<evidence type="ECO:0000313" key="4">
    <source>
        <dbReference type="EMBL" id="TWT91101.1"/>
    </source>
</evidence>